<dbReference type="EMBL" id="CAJPDS010000009">
    <property type="protein sequence ID" value="CAF9910725.1"/>
    <property type="molecule type" value="Genomic_DNA"/>
</dbReference>
<dbReference type="GO" id="GO:0000139">
    <property type="term" value="C:Golgi membrane"/>
    <property type="evidence" value="ECO:0007669"/>
    <property type="project" value="TreeGrafter"/>
</dbReference>
<dbReference type="Proteomes" id="UP000664521">
    <property type="component" value="Unassembled WGS sequence"/>
</dbReference>
<dbReference type="PANTHER" id="PTHR22746:SF10">
    <property type="entry name" value="GUANINE NUCLEOTIDE EXCHANGE FACTOR SUBUNIT RIC1"/>
    <property type="match status" value="1"/>
</dbReference>
<proteinExistence type="predicted"/>
<dbReference type="InterPro" id="IPR040096">
    <property type="entry name" value="Ric1"/>
</dbReference>
<dbReference type="AlphaFoldDB" id="A0A8H3ES93"/>
<name>A0A8H3ES93_9LECA</name>
<dbReference type="PANTHER" id="PTHR22746">
    <property type="entry name" value="RAB6A-GEF COMPLEX PARTNER PROTEIN 1"/>
    <property type="match status" value="1"/>
</dbReference>
<keyword evidence="6" id="KW-1185">Reference proteome</keyword>
<dbReference type="InterPro" id="IPR009771">
    <property type="entry name" value="RIC1_C"/>
</dbReference>
<dbReference type="InterPro" id="IPR001680">
    <property type="entry name" value="WD40_rpt"/>
</dbReference>
<reference evidence="5" key="1">
    <citation type="submission" date="2021-03" db="EMBL/GenBank/DDBJ databases">
        <authorList>
            <person name="Tagirdzhanova G."/>
        </authorList>
    </citation>
    <scope>NUCLEOTIDE SEQUENCE</scope>
</reference>
<comment type="subcellular location">
    <subcellularLocation>
        <location evidence="1">Membrane</location>
    </subcellularLocation>
</comment>
<gene>
    <name evidence="5" type="ORF">HETSPECPRED_010160</name>
</gene>
<evidence type="ECO:0000259" key="4">
    <source>
        <dbReference type="Pfam" id="PF07064"/>
    </source>
</evidence>
<keyword evidence="2" id="KW-0472">Membrane</keyword>
<evidence type="ECO:0000256" key="3">
    <source>
        <dbReference type="SAM" id="MobiDB-lite"/>
    </source>
</evidence>
<protein>
    <recommendedName>
        <fullName evidence="4">RIC1 C-terminal alpha solenoid region domain-containing protein</fullName>
    </recommendedName>
</protein>
<dbReference type="GO" id="GO:0034066">
    <property type="term" value="C:Ric1-Rgp1 guanyl-nucleotide exchange factor complex"/>
    <property type="evidence" value="ECO:0007669"/>
    <property type="project" value="InterPro"/>
</dbReference>
<dbReference type="OrthoDB" id="67540at2759"/>
<dbReference type="Gene3D" id="2.130.10.10">
    <property type="entry name" value="YVTN repeat-like/Quinoprotein amine dehydrogenase"/>
    <property type="match status" value="1"/>
</dbReference>
<sequence length="1052" mass="116313">MYWSLGAPRVYAAAKLRRKHSLDPDGNEDKEEEAKAKEADAVTGLRVSRNGQYFATITATTLLIWQTSPVLLLATVTRSIQSLKQYGPNAAVLLRPDFSIAVVQTLNGFLVTYSISIDPQARIYQQSHEIGQSRRQSSADRFVIEEEQKGVREANIRFRMVIKIDAGIGKALALDEELVVATEKPAAVQCIKWAPDSAGSQTATELLSRTAWIQKKSNIKDMIYDRAMSLAVWISGDGAAYAVQRLVGTPKESDGPRKLFQGYGFHKPEIPNHWAIKGAINARFSLLAIGCTNAEIRVYTARDYVGNIPLSHMPQPPGSLTTTGSITSLAYSPDGYCLFASYEKGWAIWSVYGKPGASSFTADRAISDTNGENWLSGVSEGVWLHGGMGILLSSPGEDRLWLLEMAKSAVTGCFCAANVARTVLLTGSGMRIYRGYDLPLLTTISGDTSLWHHVQIPSSYLATQRPIRSAVISQDGRYLAVAGRRGLAHYSISSGRWKTFGDALAENAFIVRGGMCWYQHILLAAVETDEFHELRLYSRERGLDPSSLMYTERLPSPAVVITLAGQDSLLVYTYENVLYHYVVNALGASVSLVQVGQIALHGIVRAPARVRAVSWILPDHQLRDGDPSQDVAEAAVIFLVDAKLVLLQPSTNDEGGLKYDMRVIASNVEYFDLMRDQIPLLSTPRQSPPQSPQSPSEEHIDALQSDRGLRDSLWYFDGNVVQCWPDVEDLLRSTLTENDRDLPPPVTITTDFYPSSIALSRGVLVGIDADLVQRRDVQFAFFRLSIRTQLFLPQILRRYLTSFDSAAASSLSHRYQQLPYFPHALEILLHTVLDDEVDSPPSPEDALLPSVISFLSSFPDYLDILVQCTRKTEVRSWQTLYAHLPPAQELFESSLEKNLLKTAGGYLLVLHTFEDLESSSRQCMRLLQRAKEASDWELCKELARFLMALDTSGDTLRDALAKIDLAPSSTPASTNAGNAVSDDDSVRLKTPRPQQGRSWKRYSFGSKKMMNGQTTRSPGGSRSPRSLATTPEEGERGGSDPEDGYFTRMGSE</sequence>
<dbReference type="SMART" id="SM00320">
    <property type="entry name" value="WD40"/>
    <property type="match status" value="3"/>
</dbReference>
<accession>A0A8H3ES93</accession>
<feature type="compositionally biased region" description="Polar residues" evidence="3">
    <location>
        <begin position="967"/>
        <end position="978"/>
    </location>
</feature>
<evidence type="ECO:0000256" key="1">
    <source>
        <dbReference type="ARBA" id="ARBA00004370"/>
    </source>
</evidence>
<dbReference type="InterPro" id="IPR036322">
    <property type="entry name" value="WD40_repeat_dom_sf"/>
</dbReference>
<evidence type="ECO:0000313" key="5">
    <source>
        <dbReference type="EMBL" id="CAF9910725.1"/>
    </source>
</evidence>
<dbReference type="GO" id="GO:0042147">
    <property type="term" value="P:retrograde transport, endosome to Golgi"/>
    <property type="evidence" value="ECO:0007669"/>
    <property type="project" value="TreeGrafter"/>
</dbReference>
<feature type="compositionally biased region" description="Low complexity" evidence="3">
    <location>
        <begin position="1016"/>
        <end position="1026"/>
    </location>
</feature>
<feature type="domain" description="RIC1 C-terminal alpha solenoid region" evidence="4">
    <location>
        <begin position="793"/>
        <end position="963"/>
    </location>
</feature>
<dbReference type="InterPro" id="IPR015943">
    <property type="entry name" value="WD40/YVTN_repeat-like_dom_sf"/>
</dbReference>
<dbReference type="Pfam" id="PF07064">
    <property type="entry name" value="RIC1"/>
    <property type="match status" value="1"/>
</dbReference>
<dbReference type="SUPFAM" id="SSF50993">
    <property type="entry name" value="Peptidase/esterase 'gauge' domain"/>
    <property type="match status" value="1"/>
</dbReference>
<dbReference type="SUPFAM" id="SSF50978">
    <property type="entry name" value="WD40 repeat-like"/>
    <property type="match status" value="1"/>
</dbReference>
<feature type="region of interest" description="Disordered" evidence="3">
    <location>
        <begin position="967"/>
        <end position="1052"/>
    </location>
</feature>
<feature type="region of interest" description="Disordered" evidence="3">
    <location>
        <begin position="681"/>
        <end position="702"/>
    </location>
</feature>
<dbReference type="GO" id="GO:0005829">
    <property type="term" value="C:cytosol"/>
    <property type="evidence" value="ECO:0007669"/>
    <property type="project" value="TreeGrafter"/>
</dbReference>
<organism evidence="5 6">
    <name type="scientific">Heterodermia speciosa</name>
    <dbReference type="NCBI Taxonomy" id="116794"/>
    <lineage>
        <taxon>Eukaryota</taxon>
        <taxon>Fungi</taxon>
        <taxon>Dikarya</taxon>
        <taxon>Ascomycota</taxon>
        <taxon>Pezizomycotina</taxon>
        <taxon>Lecanoromycetes</taxon>
        <taxon>OSLEUM clade</taxon>
        <taxon>Lecanoromycetidae</taxon>
        <taxon>Caliciales</taxon>
        <taxon>Physciaceae</taxon>
        <taxon>Heterodermia</taxon>
    </lineage>
</organism>
<evidence type="ECO:0000256" key="2">
    <source>
        <dbReference type="ARBA" id="ARBA00023136"/>
    </source>
</evidence>
<dbReference type="Pfam" id="PF25440">
    <property type="entry name" value="Beta-prop_RIC1_2nd"/>
    <property type="match status" value="1"/>
</dbReference>
<comment type="caution">
    <text evidence="5">The sequence shown here is derived from an EMBL/GenBank/DDBJ whole genome shotgun (WGS) entry which is preliminary data.</text>
</comment>
<dbReference type="GO" id="GO:0006886">
    <property type="term" value="P:intracellular protein transport"/>
    <property type="evidence" value="ECO:0007669"/>
    <property type="project" value="InterPro"/>
</dbReference>
<evidence type="ECO:0000313" key="6">
    <source>
        <dbReference type="Proteomes" id="UP000664521"/>
    </source>
</evidence>